<sequence>MRPWTRYWLTAAVGVPAALALIGITVQGNDIERQISAESTAALAGSGDVVVSGRDVTLVGVPFERIPDAKKAVQALPGVRAVAARDPALGPLMISVDDKQVVIAGTTQQEAWRKQFLHVIGEYAHGRALVDHTSTSPGTDFAMTTTAAAALVSVLTLEPGTDVKVSVVDGQVVLDGVLPDATRKANTVALLQRLFGKGVVVDKTRSA</sequence>
<feature type="domain" description="BON" evidence="1">
    <location>
        <begin position="139"/>
        <end position="207"/>
    </location>
</feature>
<dbReference type="Proteomes" id="UP000585638">
    <property type="component" value="Unassembled WGS sequence"/>
</dbReference>
<dbReference type="EMBL" id="JACHIR010000001">
    <property type="protein sequence ID" value="MBB5894195.1"/>
    <property type="molecule type" value="Genomic_DNA"/>
</dbReference>
<proteinExistence type="predicted"/>
<comment type="caution">
    <text evidence="2">The sequence shown here is derived from an EMBL/GenBank/DDBJ whole genome shotgun (WGS) entry which is preliminary data.</text>
</comment>
<dbReference type="RefSeq" id="WP_184866039.1">
    <property type="nucleotide sequence ID" value="NZ_BAAAWY010000049.1"/>
</dbReference>
<name>A0A7W9KKH6_9PSEU</name>
<accession>A0A7W9KKH6</accession>
<evidence type="ECO:0000313" key="2">
    <source>
        <dbReference type="EMBL" id="MBB5894195.1"/>
    </source>
</evidence>
<evidence type="ECO:0000313" key="3">
    <source>
        <dbReference type="Proteomes" id="UP000585638"/>
    </source>
</evidence>
<dbReference type="Gene3D" id="3.40.1520.20">
    <property type="match status" value="1"/>
</dbReference>
<reference evidence="2 3" key="1">
    <citation type="submission" date="2020-08" db="EMBL/GenBank/DDBJ databases">
        <title>Sequencing the genomes of 1000 actinobacteria strains.</title>
        <authorList>
            <person name="Klenk H.-P."/>
        </authorList>
    </citation>
    <scope>NUCLEOTIDE SEQUENCE [LARGE SCALE GENOMIC DNA]</scope>
    <source>
        <strain evidence="2 3">DSM 43851</strain>
    </source>
</reference>
<dbReference type="PROSITE" id="PS50914">
    <property type="entry name" value="BON"/>
    <property type="match status" value="1"/>
</dbReference>
<organism evidence="2 3">
    <name type="scientific">Kutzneria kofuensis</name>
    <dbReference type="NCBI Taxonomy" id="103725"/>
    <lineage>
        <taxon>Bacteria</taxon>
        <taxon>Bacillati</taxon>
        <taxon>Actinomycetota</taxon>
        <taxon>Actinomycetes</taxon>
        <taxon>Pseudonocardiales</taxon>
        <taxon>Pseudonocardiaceae</taxon>
        <taxon>Kutzneria</taxon>
    </lineage>
</organism>
<protein>
    <submittedName>
        <fullName evidence="2">Osmotically-inducible protein OsmY</fullName>
    </submittedName>
</protein>
<evidence type="ECO:0000259" key="1">
    <source>
        <dbReference type="PROSITE" id="PS50914"/>
    </source>
</evidence>
<keyword evidence="3" id="KW-1185">Reference proteome</keyword>
<dbReference type="AlphaFoldDB" id="A0A7W9KKH6"/>
<gene>
    <name evidence="2" type="ORF">BJ998_005391</name>
</gene>
<dbReference type="InterPro" id="IPR007055">
    <property type="entry name" value="BON_dom"/>
</dbReference>